<keyword evidence="2" id="KW-1185">Reference proteome</keyword>
<dbReference type="RefSeq" id="WP_156640085.1">
    <property type="nucleotide sequence ID" value="NZ_WOXT01000001.1"/>
</dbReference>
<comment type="caution">
    <text evidence="1">The sequence shown here is derived from an EMBL/GenBank/DDBJ whole genome shotgun (WGS) entry which is preliminary data.</text>
</comment>
<evidence type="ECO:0000313" key="2">
    <source>
        <dbReference type="Proteomes" id="UP000479692"/>
    </source>
</evidence>
<dbReference type="EMBL" id="WOXT01000001">
    <property type="protein sequence ID" value="MUV13104.1"/>
    <property type="molecule type" value="Genomic_DNA"/>
</dbReference>
<dbReference type="AlphaFoldDB" id="A0A7C9LJX1"/>
<proteinExistence type="predicted"/>
<organism evidence="1 2">
    <name type="scientific">Noviluteimonas gilva</name>
    <dbReference type="NCBI Taxonomy" id="2682097"/>
    <lineage>
        <taxon>Bacteria</taxon>
        <taxon>Pseudomonadati</taxon>
        <taxon>Pseudomonadota</taxon>
        <taxon>Gammaproteobacteria</taxon>
        <taxon>Lysobacterales</taxon>
        <taxon>Lysobacteraceae</taxon>
        <taxon>Noviluteimonas</taxon>
    </lineage>
</organism>
<name>A0A7C9LJX1_9GAMM</name>
<protein>
    <recommendedName>
        <fullName evidence="3">Stationary phase growth adaptation protein</fullName>
    </recommendedName>
</protein>
<gene>
    <name evidence="1" type="ORF">GN331_02680</name>
</gene>
<evidence type="ECO:0000313" key="1">
    <source>
        <dbReference type="EMBL" id="MUV13104.1"/>
    </source>
</evidence>
<dbReference type="Proteomes" id="UP000479692">
    <property type="component" value="Unassembled WGS sequence"/>
</dbReference>
<evidence type="ECO:0008006" key="3">
    <source>
        <dbReference type="Google" id="ProtNLM"/>
    </source>
</evidence>
<sequence length="189" mass="21239">MATLATGPHWSDHHQDGLTYSVAHLHPVFVDYAIPAVVATQRKPGRAAKIFKLRVVYSHHCFTQAAEKVPGADLEHAYGCTRRPADRRIFCKVRWTESLSLPAIVKGIKHCYFTRHHNYFVWRNPSDIALGEYFVYFTLVRRTAFIEMEIESAYPRNDAAQAKSGAKKVSLATLLINAANGRATHPPPA</sequence>
<reference evidence="1 2" key="1">
    <citation type="submission" date="2019-12" db="EMBL/GenBank/DDBJ databases">
        <authorList>
            <person name="Xu J."/>
        </authorList>
    </citation>
    <scope>NUCLEOTIDE SEQUENCE [LARGE SCALE GENOMIC DNA]</scope>
    <source>
        <strain evidence="1 2">HX-5-24</strain>
    </source>
</reference>
<accession>A0A7C9LJX1</accession>